<gene>
    <name evidence="2" type="ORF">LCGC14_1580850</name>
    <name evidence="1" type="ORF">LCGC14_3000990</name>
</gene>
<accession>A0A0F8Z8M6</accession>
<name>A0A0F8Z8M6_9ZZZZ</name>
<reference evidence="1" key="1">
    <citation type="journal article" date="2015" name="Nature">
        <title>Complex archaea that bridge the gap between prokaryotes and eukaryotes.</title>
        <authorList>
            <person name="Spang A."/>
            <person name="Saw J.H."/>
            <person name="Jorgensen S.L."/>
            <person name="Zaremba-Niedzwiedzka K."/>
            <person name="Martijn J."/>
            <person name="Lind A.E."/>
            <person name="van Eijk R."/>
            <person name="Schleper C."/>
            <person name="Guy L."/>
            <person name="Ettema T.J."/>
        </authorList>
    </citation>
    <scope>NUCLEOTIDE SEQUENCE</scope>
</reference>
<feature type="non-terminal residue" evidence="1">
    <location>
        <position position="21"/>
    </location>
</feature>
<dbReference type="EMBL" id="LAZR01012440">
    <property type="protein sequence ID" value="KKM26835.1"/>
    <property type="molecule type" value="Genomic_DNA"/>
</dbReference>
<evidence type="ECO:0000313" key="1">
    <source>
        <dbReference type="EMBL" id="KKK62774.1"/>
    </source>
</evidence>
<comment type="caution">
    <text evidence="1">The sequence shown here is derived from an EMBL/GenBank/DDBJ whole genome shotgun (WGS) entry which is preliminary data.</text>
</comment>
<evidence type="ECO:0000313" key="2">
    <source>
        <dbReference type="EMBL" id="KKM26835.1"/>
    </source>
</evidence>
<organism evidence="1">
    <name type="scientific">marine sediment metagenome</name>
    <dbReference type="NCBI Taxonomy" id="412755"/>
    <lineage>
        <taxon>unclassified sequences</taxon>
        <taxon>metagenomes</taxon>
        <taxon>ecological metagenomes</taxon>
    </lineage>
</organism>
<proteinExistence type="predicted"/>
<protein>
    <submittedName>
        <fullName evidence="1">Uncharacterized protein</fullName>
    </submittedName>
</protein>
<sequence length="21" mass="2510">MSLETREKFLEEWKKVGDNGL</sequence>
<dbReference type="AlphaFoldDB" id="A0A0F8Z8M6"/>
<dbReference type="EMBL" id="LAZR01061838">
    <property type="protein sequence ID" value="KKK62774.1"/>
    <property type="molecule type" value="Genomic_DNA"/>
</dbReference>